<dbReference type="PANTHER" id="PTHR32018">
    <property type="entry name" value="RHAMNOGALACTURONATE LYASE FAMILY PROTEIN"/>
    <property type="match status" value="1"/>
</dbReference>
<feature type="domain" description="Rhamnogalacturonan lyase" evidence="10">
    <location>
        <begin position="996"/>
        <end position="1067"/>
    </location>
</feature>
<evidence type="ECO:0000259" key="9">
    <source>
        <dbReference type="Pfam" id="PF14683"/>
    </source>
</evidence>
<dbReference type="SUPFAM" id="SSF49785">
    <property type="entry name" value="Galactose-binding domain-like"/>
    <property type="match status" value="3"/>
</dbReference>
<dbReference type="InterPro" id="IPR029413">
    <property type="entry name" value="RG-lyase_II"/>
</dbReference>
<dbReference type="InterPro" id="IPR010325">
    <property type="entry name" value="Rhamnogal_lyase"/>
</dbReference>
<dbReference type="InterPro" id="IPR008979">
    <property type="entry name" value="Galactose-bd-like_sf"/>
</dbReference>
<evidence type="ECO:0000313" key="11">
    <source>
        <dbReference type="EMBL" id="QCD90738.1"/>
    </source>
</evidence>
<dbReference type="GO" id="GO:0030246">
    <property type="term" value="F:carbohydrate binding"/>
    <property type="evidence" value="ECO:0007669"/>
    <property type="project" value="InterPro"/>
</dbReference>
<evidence type="ECO:0000256" key="5">
    <source>
        <dbReference type="ARBA" id="ARBA00022525"/>
    </source>
</evidence>
<dbReference type="Pfam" id="PF14686">
    <property type="entry name" value="fn3_3"/>
    <property type="match status" value="3"/>
</dbReference>
<dbReference type="Gene3D" id="2.70.98.10">
    <property type="match status" value="3"/>
</dbReference>
<comment type="subcellular location">
    <subcellularLocation>
        <location evidence="2">Secreted</location>
    </subcellularLocation>
</comment>
<comment type="similarity">
    <text evidence="3">Belongs to the polysaccharide lyase 4 family.</text>
</comment>
<dbReference type="EMBL" id="CP039348">
    <property type="protein sequence ID" value="QCD90738.1"/>
    <property type="molecule type" value="Genomic_DNA"/>
</dbReference>
<keyword evidence="6 8" id="KW-0732">Signal</keyword>
<dbReference type="Pfam" id="PF14683">
    <property type="entry name" value="CBM-like"/>
    <property type="match status" value="1"/>
</dbReference>
<dbReference type="CDD" id="cd10320">
    <property type="entry name" value="RGL4_N"/>
    <property type="match status" value="3"/>
</dbReference>
<feature type="signal peptide" evidence="8">
    <location>
        <begin position="1"/>
        <end position="32"/>
    </location>
</feature>
<evidence type="ECO:0000259" key="10">
    <source>
        <dbReference type="Pfam" id="PF14686"/>
    </source>
</evidence>
<dbReference type="Gene3D" id="2.60.40.1120">
    <property type="entry name" value="Carboxypeptidase-like, regulatory domain"/>
    <property type="match status" value="3"/>
</dbReference>
<dbReference type="SUPFAM" id="SSF49452">
    <property type="entry name" value="Starch-binding domain-like"/>
    <property type="match status" value="3"/>
</dbReference>
<evidence type="ECO:0000313" key="12">
    <source>
        <dbReference type="Proteomes" id="UP000501690"/>
    </source>
</evidence>
<evidence type="ECO:0000256" key="2">
    <source>
        <dbReference type="ARBA" id="ARBA00004613"/>
    </source>
</evidence>
<dbReference type="Proteomes" id="UP000501690">
    <property type="component" value="Linkage Group LG4"/>
</dbReference>
<name>A0A4D6LQR7_VIGUN</name>
<evidence type="ECO:0000256" key="3">
    <source>
        <dbReference type="ARBA" id="ARBA00010418"/>
    </source>
</evidence>
<evidence type="ECO:0000256" key="1">
    <source>
        <dbReference type="ARBA" id="ARBA00001324"/>
    </source>
</evidence>
<dbReference type="Gene3D" id="2.60.120.260">
    <property type="entry name" value="Galactose-binding domain-like"/>
    <property type="match status" value="1"/>
</dbReference>
<evidence type="ECO:0000256" key="6">
    <source>
        <dbReference type="ARBA" id="ARBA00022729"/>
    </source>
</evidence>
<sequence>MKVTYHVRKQFSTYCCFKLVLHLSLLLLTASSENIGNYIPSTVINNLAARRSHPPVTLNTENPHQVVIGNGIVSFNLSKPKGHIIGIYTGITNLLEPKNKENDRGYLDVVWNEKGKAGKYQRVVGTNFSVIVANENIVEVSFSRTWTASMKGSSVPINIDHRYILRRGDSGFYSYVRFERTPGLPAAEVYQARIVFKLNKARFHYLAISDTRQRNMPSLSDRELGTPLEYPEAVLLNHPSDSQFKGEVDDKYQYSSENKDSGVHGWIAKDDIAAAAEGFWVITPSNEFRSAGPIKQELTSHVGPTTLSMFTSTHYGGKDVTMNFGEGETYKKVFGPIFVYLNSSPNKARFQSLWSDAVKQLSEEARRWPYDFVGSKDFIPPNQRGKVSGTLQVQDRTRKAQPAKNAYVGLALPGNAGSWQKECKGYQFWTQTDRNGHFLIENVVPGDYKLYAWVPGFIGDYIYPAKISIKPGGNINLDSLVYYPLRNGPTLWEIGIPDRSAAEFYVPDPDPGFRNKLYPSNGPDKFRQYGLWARYSELYPKNDLIYTVGVSDYHKDWFFAQVTRRTEEKTYMPTTWQIRFQLQNIIKGGNYTLQLAIAAATISKLKVRFNDPNAERPHFSTKLIGNDNAIARHGIHGLYSLYSVALLKCFIQTQNDFQVVIENGIVSLNLSNPGGYIIGLYYDGTQNILDQKNHQFDRGYFDVVWNEGGKSGIFERIHGTKFSVIEASDTVVEVSFLKTWSASMKGSSVPINIDLRYILRRGDSGFYTYAIFNRPPGLPAVTVYQIRTVYKLDEDRFHYMALSDTRQRNMPTAEDRKTGQALAYPEAVLLTHATDPQIRGEVDDKYQYSAENKDNSVHGWITEDDSAPVGFWVITPSNEFRNGGPVKQELTSHVGSTSLSMFTSTHYAGKKAITAFDEGETYTKVFGPIFVYLNSVPTKTQFKSLWSDAVTQLSNEEKKWPYDFIGSKDFFPPQQRGKVSGKLQVNDGGMAQPAESSYIGLALPGDAGSWQIESKGYQFWTQTDKDGSFSITNIVPGSYNLYAWVPGFIGNYKYEVNVDIKPGGNINLGSLVYNPPRNGPTLWEIGIPDRSAAEFHVPDPYPDLENKLYLNDNKNGFRQYGLWGRYADLYPKEDLIFTVGVSDYHKDWFYAQVTRSTEPGKFVPTTWQIQFQLENIIEGGNYTLQLALAAATNSRLEVVIGNGIVSLNLSNPEGYIIGLYYDGTQNILDPKNEQFDRGYLDVVWNEAGQPGIFERIHGTKFSVIEASDTVVEISFLKTWSASMKGSSVPINIDLRYILRRGDSGFYSYAIFTRPPGLPAVTVDQIRIVYKLDEDRFHYMAISDTRQRKMPTAEDRRTGQVLAYPEAVLLTHETDPQIRGEVDDKYQYSTENKDNSVHGWITEDDSAPVGFWVITPSNEFRNGGPVKQELTSHVGPTSLSMFTSTHYAGKKVIIAFDEGETYKKVFGPIFVYLNSATTKTQFKSLWADAVEQLSNEEKKWPYDFIGSKDFFPSSQRGMVSGKLQVKDGGGTTQPAKSSYVGLALPGDAGSWQIESKVGYQFWTQTDKDGSFSITNIVPGSYNLYAWVPGFIGNYKYEVNVDIKPGDNINLGSLVYSPPRNGPTLWEIGIPDRSAAEFYVPDPYPKLVNKLYLNDSKNRFRQYGLWGRYTDLYPKKDLIFTVGVSEYQKDWFYAQVTRTTEPGKFVPTTWQIQFQLENIIKGANYTLQLALASATNSEFEVRINKPNSNPPYFSSQDLIGSDNAIARHGIHGLYKLYSVGVDSNQLVKGKNTIYLTQSNAKTPFEGIMYDYIRLETPPTTKK</sequence>
<evidence type="ECO:0000256" key="7">
    <source>
        <dbReference type="ARBA" id="ARBA00023239"/>
    </source>
</evidence>
<dbReference type="GO" id="GO:0005576">
    <property type="term" value="C:extracellular region"/>
    <property type="evidence" value="ECO:0007669"/>
    <property type="project" value="UniProtKB-SubCell"/>
</dbReference>
<dbReference type="SUPFAM" id="SSF74650">
    <property type="entry name" value="Galactose mutarotase-like"/>
    <property type="match status" value="3"/>
</dbReference>
<reference evidence="11 12" key="1">
    <citation type="submission" date="2019-04" db="EMBL/GenBank/DDBJ databases">
        <title>An improved genome assembly and genetic linkage map for asparagus bean, Vigna unguiculata ssp. sesquipedialis.</title>
        <authorList>
            <person name="Xia Q."/>
            <person name="Zhang R."/>
            <person name="Dong Y."/>
        </authorList>
    </citation>
    <scope>NUCLEOTIDE SEQUENCE [LARGE SCALE GENOMIC DNA]</scope>
    <source>
        <tissue evidence="11">Leaf</tissue>
    </source>
</reference>
<comment type="catalytic activity">
    <reaction evidence="1">
        <text>Endotype eliminative cleavage of L-alpha-rhamnopyranosyl-(1-&gt;4)-alpha-D-galactopyranosyluronic acid bonds of rhamnogalacturonan I domains in ramified hairy regions of pectin leaving L-rhamnopyranose at the reducing end and 4-deoxy-4,5-unsaturated D-galactopyranosyluronic acid at the non-reducing end.</text>
        <dbReference type="EC" id="4.2.2.23"/>
    </reaction>
</comment>
<keyword evidence="7 11" id="KW-0456">Lyase</keyword>
<protein>
    <recommendedName>
        <fullName evidence="4">rhamnogalacturonan endolyase</fullName>
        <ecNumber evidence="4">4.2.2.23</ecNumber>
    </recommendedName>
</protein>
<gene>
    <name evidence="11" type="ORF">DEO72_LG4g1698</name>
</gene>
<feature type="domain" description="Rhamnogalacturonan lyase" evidence="9">
    <location>
        <begin position="1622"/>
        <end position="1812"/>
    </location>
</feature>
<dbReference type="PANTHER" id="PTHR32018:SF6">
    <property type="entry name" value="RHAMNOGALACTURONAN ENDOLYASE"/>
    <property type="match status" value="1"/>
</dbReference>
<dbReference type="InterPro" id="IPR029411">
    <property type="entry name" value="RG-lyase_III"/>
</dbReference>
<keyword evidence="5" id="KW-0964">Secreted</keyword>
<proteinExistence type="inferred from homology"/>
<feature type="domain" description="Rhamnogalacturonan lyase" evidence="10">
    <location>
        <begin position="404"/>
        <end position="476"/>
    </location>
</feature>
<dbReference type="InterPro" id="IPR014718">
    <property type="entry name" value="GH-type_carb-bd"/>
</dbReference>
<dbReference type="InterPro" id="IPR051850">
    <property type="entry name" value="Polysacch_Lyase_4"/>
</dbReference>
<dbReference type="EC" id="4.2.2.23" evidence="4"/>
<dbReference type="FunFam" id="2.60.40.1120:FF:000033">
    <property type="entry name" value="Rhamnogalacturonate lyase B"/>
    <property type="match status" value="1"/>
</dbReference>
<dbReference type="InterPro" id="IPR011013">
    <property type="entry name" value="Gal_mutarotase_sf_dom"/>
</dbReference>
<organism evidence="11 12">
    <name type="scientific">Vigna unguiculata</name>
    <name type="common">Cowpea</name>
    <dbReference type="NCBI Taxonomy" id="3917"/>
    <lineage>
        <taxon>Eukaryota</taxon>
        <taxon>Viridiplantae</taxon>
        <taxon>Streptophyta</taxon>
        <taxon>Embryophyta</taxon>
        <taxon>Tracheophyta</taxon>
        <taxon>Spermatophyta</taxon>
        <taxon>Magnoliopsida</taxon>
        <taxon>eudicotyledons</taxon>
        <taxon>Gunneridae</taxon>
        <taxon>Pentapetalae</taxon>
        <taxon>rosids</taxon>
        <taxon>fabids</taxon>
        <taxon>Fabales</taxon>
        <taxon>Fabaceae</taxon>
        <taxon>Papilionoideae</taxon>
        <taxon>50 kb inversion clade</taxon>
        <taxon>NPAAA clade</taxon>
        <taxon>indigoferoid/millettioid clade</taxon>
        <taxon>Phaseoleae</taxon>
        <taxon>Vigna</taxon>
    </lineage>
</organism>
<feature type="chain" id="PRO_5020024469" description="rhamnogalacturonan endolyase" evidence="8">
    <location>
        <begin position="33"/>
        <end position="1820"/>
    </location>
</feature>
<dbReference type="CDD" id="cd10316">
    <property type="entry name" value="RGL4_M"/>
    <property type="match status" value="3"/>
</dbReference>
<dbReference type="Pfam" id="PF06045">
    <property type="entry name" value="Rhamnogal_lyase"/>
    <property type="match status" value="3"/>
</dbReference>
<dbReference type="CDD" id="cd10317">
    <property type="entry name" value="RGL4_C"/>
    <property type="match status" value="2"/>
</dbReference>
<keyword evidence="12" id="KW-1185">Reference proteome</keyword>
<accession>A0A4D6LQR7</accession>
<feature type="domain" description="Rhamnogalacturonan lyase" evidence="10">
    <location>
        <begin position="1535"/>
        <end position="1609"/>
    </location>
</feature>
<evidence type="ECO:0000256" key="8">
    <source>
        <dbReference type="SAM" id="SignalP"/>
    </source>
</evidence>
<dbReference type="GO" id="GO:0102210">
    <property type="term" value="F:rhamnogalacturonan endolyase activity"/>
    <property type="evidence" value="ECO:0007669"/>
    <property type="project" value="UniProtKB-EC"/>
</dbReference>
<dbReference type="GO" id="GO:0005975">
    <property type="term" value="P:carbohydrate metabolic process"/>
    <property type="evidence" value="ECO:0007669"/>
    <property type="project" value="InterPro"/>
</dbReference>
<dbReference type="InterPro" id="IPR013784">
    <property type="entry name" value="Carb-bd-like_fold"/>
</dbReference>
<evidence type="ECO:0000256" key="4">
    <source>
        <dbReference type="ARBA" id="ARBA00012437"/>
    </source>
</evidence>